<evidence type="ECO:0000256" key="1">
    <source>
        <dbReference type="SAM" id="SignalP"/>
    </source>
</evidence>
<feature type="chain" id="PRO_5045483368" evidence="1">
    <location>
        <begin position="23"/>
        <end position="271"/>
    </location>
</feature>
<evidence type="ECO:0000313" key="3">
    <source>
        <dbReference type="EMBL" id="MCE4555185.1"/>
    </source>
</evidence>
<dbReference type="Proteomes" id="UP001200741">
    <property type="component" value="Unassembled WGS sequence"/>
</dbReference>
<gene>
    <name evidence="3" type="ORF">LXT13_12220</name>
</gene>
<comment type="caution">
    <text evidence="3">The sequence shown here is derived from an EMBL/GenBank/DDBJ whole genome shotgun (WGS) entry which is preliminary data.</text>
</comment>
<evidence type="ECO:0000259" key="2">
    <source>
        <dbReference type="Pfam" id="PF07589"/>
    </source>
</evidence>
<dbReference type="RefSeq" id="WP_233372202.1">
    <property type="nucleotide sequence ID" value="NZ_JAJTWU010000004.1"/>
</dbReference>
<protein>
    <submittedName>
        <fullName evidence="3">PEP-CTERM sorting domain-containing protein</fullName>
    </submittedName>
</protein>
<dbReference type="InterPro" id="IPR013424">
    <property type="entry name" value="Ice-binding_C"/>
</dbReference>
<reference evidence="3 4" key="1">
    <citation type="submission" date="2021-12" db="EMBL/GenBank/DDBJ databases">
        <title>Genome seq of P8.</title>
        <authorList>
            <person name="Seo T."/>
        </authorList>
    </citation>
    <scope>NUCLEOTIDE SEQUENCE [LARGE SCALE GENOMIC DNA]</scope>
    <source>
        <strain evidence="3 4">P8</strain>
    </source>
</reference>
<dbReference type="Pfam" id="PF07589">
    <property type="entry name" value="PEP-CTERM"/>
    <property type="match status" value="1"/>
</dbReference>
<keyword evidence="4" id="KW-1185">Reference proteome</keyword>
<dbReference type="EMBL" id="JAJTWU010000004">
    <property type="protein sequence ID" value="MCE4555185.1"/>
    <property type="molecule type" value="Genomic_DNA"/>
</dbReference>
<evidence type="ECO:0000313" key="4">
    <source>
        <dbReference type="Proteomes" id="UP001200741"/>
    </source>
</evidence>
<organism evidence="3 4">
    <name type="scientific">Pelomonas cellulosilytica</name>
    <dbReference type="NCBI Taxonomy" id="2906762"/>
    <lineage>
        <taxon>Bacteria</taxon>
        <taxon>Pseudomonadati</taxon>
        <taxon>Pseudomonadota</taxon>
        <taxon>Betaproteobacteria</taxon>
        <taxon>Burkholderiales</taxon>
        <taxon>Sphaerotilaceae</taxon>
        <taxon>Roseateles</taxon>
    </lineage>
</organism>
<sequence>MLKLAFVAAAALCLLPADGARAETTTLPLGAYSIAYNPDGEGLSRATLGYIEKFSEGPNGVYSFEWILPKYSYFGAPGSIYAVSFTLLLSEGFEFRGGLSAQVGDYIHAWDNKGDNGLSFFNRWSENVDESYHSIWLKRPRVKLASASVPISDHVEQWSASGVVVDLEGKRALKVVSELYMDGPAYNILDTLEDGRLRFTFQAVPVPEPDSYALITAGLAVLALFARRRLSGSNQGAPLGPSLFRSEPVPLATAEVRHDRSYPHSGRPAAT</sequence>
<keyword evidence="1" id="KW-0732">Signal</keyword>
<proteinExistence type="predicted"/>
<feature type="signal peptide" evidence="1">
    <location>
        <begin position="1"/>
        <end position="22"/>
    </location>
</feature>
<accession>A0ABS8XU10</accession>
<feature type="domain" description="Ice-binding protein C-terminal" evidence="2">
    <location>
        <begin position="205"/>
        <end position="229"/>
    </location>
</feature>
<name>A0ABS8XU10_9BURK</name>